<feature type="binding site" evidence="6">
    <location>
        <position position="258"/>
    </location>
    <ligand>
        <name>pyridoxal 5'-phosphate</name>
        <dbReference type="ChEBI" id="CHEBI:597326"/>
    </ligand>
</feature>
<feature type="domain" description="Orn/DAP/Arg decarboxylase 2 N-terminal" evidence="10">
    <location>
        <begin position="58"/>
        <end position="307"/>
    </location>
</feature>
<evidence type="ECO:0000256" key="8">
    <source>
        <dbReference type="PIRSR" id="PIRSR600183-50"/>
    </source>
</evidence>
<dbReference type="Gene3D" id="3.20.20.10">
    <property type="entry name" value="Alanine racemase"/>
    <property type="match status" value="1"/>
</dbReference>
<comment type="catalytic activity">
    <reaction evidence="6 9">
        <text>meso-2,6-diaminopimelate + H(+) = L-lysine + CO2</text>
        <dbReference type="Rhea" id="RHEA:15101"/>
        <dbReference type="ChEBI" id="CHEBI:15378"/>
        <dbReference type="ChEBI" id="CHEBI:16526"/>
        <dbReference type="ChEBI" id="CHEBI:32551"/>
        <dbReference type="ChEBI" id="CHEBI:57791"/>
        <dbReference type="EC" id="4.1.1.20"/>
    </reaction>
</comment>
<dbReference type="PANTHER" id="PTHR43727">
    <property type="entry name" value="DIAMINOPIMELATE DECARBOXYLASE"/>
    <property type="match status" value="1"/>
</dbReference>
<organism evidence="11 12">
    <name type="scientific">Kibdelosporangium aridum</name>
    <dbReference type="NCBI Taxonomy" id="2030"/>
    <lineage>
        <taxon>Bacteria</taxon>
        <taxon>Bacillati</taxon>
        <taxon>Actinomycetota</taxon>
        <taxon>Actinomycetes</taxon>
        <taxon>Pseudonocardiales</taxon>
        <taxon>Pseudonocardiaceae</taxon>
        <taxon>Kibdelosporangium</taxon>
    </lineage>
</organism>
<feature type="binding site" evidence="6">
    <location>
        <position position="396"/>
    </location>
    <ligand>
        <name>pyridoxal 5'-phosphate</name>
        <dbReference type="ChEBI" id="CHEBI:597326"/>
    </ligand>
</feature>
<comment type="cofactor">
    <cofactor evidence="1 6 8 9">
        <name>pyridoxal 5'-phosphate</name>
        <dbReference type="ChEBI" id="CHEBI:597326"/>
    </cofactor>
</comment>
<dbReference type="GO" id="GO:0030170">
    <property type="term" value="F:pyridoxal phosphate binding"/>
    <property type="evidence" value="ECO:0007669"/>
    <property type="project" value="UniProtKB-UniRule"/>
</dbReference>
<feature type="binding site" evidence="6">
    <location>
        <begin position="300"/>
        <end position="303"/>
    </location>
    <ligand>
        <name>pyridoxal 5'-phosphate</name>
        <dbReference type="ChEBI" id="CHEBI:597326"/>
    </ligand>
</feature>
<feature type="modified residue" description="N6-(pyridoxal phosphate)lysine" evidence="6 8">
    <location>
        <position position="81"/>
    </location>
</feature>
<dbReference type="Gene3D" id="2.40.37.10">
    <property type="entry name" value="Lyase, Ornithine Decarboxylase, Chain A, domain 1"/>
    <property type="match status" value="1"/>
</dbReference>
<dbReference type="InterPro" id="IPR002986">
    <property type="entry name" value="DAP_deCOOHase_LysA"/>
</dbReference>
<evidence type="ECO:0000256" key="1">
    <source>
        <dbReference type="ARBA" id="ARBA00001933"/>
    </source>
</evidence>
<dbReference type="GO" id="GO:0009089">
    <property type="term" value="P:lysine biosynthetic process via diaminopimelate"/>
    <property type="evidence" value="ECO:0007669"/>
    <property type="project" value="UniProtKB-UniRule"/>
</dbReference>
<dbReference type="CDD" id="cd06828">
    <property type="entry name" value="PLPDE_III_DapDC"/>
    <property type="match status" value="1"/>
</dbReference>
<evidence type="ECO:0000256" key="5">
    <source>
        <dbReference type="ARBA" id="ARBA00023239"/>
    </source>
</evidence>
<dbReference type="InterPro" id="IPR022653">
    <property type="entry name" value="De-COase2_pyr-phos_BS"/>
</dbReference>
<dbReference type="PRINTS" id="PR01179">
    <property type="entry name" value="ODADCRBXLASE"/>
</dbReference>
<evidence type="ECO:0000256" key="9">
    <source>
        <dbReference type="RuleBase" id="RU003738"/>
    </source>
</evidence>
<comment type="pathway">
    <text evidence="6 9">Amino-acid biosynthesis; L-lysine biosynthesis via DAP pathway; L-lysine from DL-2,6-diaminopimelate: step 1/1.</text>
</comment>
<dbReference type="InterPro" id="IPR022644">
    <property type="entry name" value="De-COase2_N"/>
</dbReference>
<keyword evidence="3 6" id="KW-0663">Pyridoxal phosphate</keyword>
<feature type="binding site" evidence="6">
    <location>
        <position position="367"/>
    </location>
    <ligand>
        <name>substrate</name>
    </ligand>
</feature>
<dbReference type="GO" id="GO:0008836">
    <property type="term" value="F:diaminopimelate decarboxylase activity"/>
    <property type="evidence" value="ECO:0007669"/>
    <property type="project" value="UniProtKB-UniRule"/>
</dbReference>
<keyword evidence="4 6" id="KW-0457">Lysine biosynthesis</keyword>
<feature type="binding site" evidence="6">
    <location>
        <position position="339"/>
    </location>
    <ligand>
        <name>substrate</name>
    </ligand>
</feature>
<evidence type="ECO:0000256" key="3">
    <source>
        <dbReference type="ARBA" id="ARBA00022898"/>
    </source>
</evidence>
<dbReference type="InterPro" id="IPR009006">
    <property type="entry name" value="Ala_racemase/Decarboxylase_C"/>
</dbReference>
<dbReference type="SUPFAM" id="SSF50621">
    <property type="entry name" value="Alanine racemase C-terminal domain-like"/>
    <property type="match status" value="1"/>
</dbReference>
<dbReference type="Proteomes" id="UP000192674">
    <property type="component" value="Unassembled WGS sequence"/>
</dbReference>
<dbReference type="EMBL" id="FWXV01000002">
    <property type="protein sequence ID" value="SMC93009.1"/>
    <property type="molecule type" value="Genomic_DNA"/>
</dbReference>
<feature type="active site" description="Proton donor" evidence="8">
    <location>
        <position position="366"/>
    </location>
</feature>
<reference evidence="11 12" key="1">
    <citation type="submission" date="2017-04" db="EMBL/GenBank/DDBJ databases">
        <authorList>
            <person name="Afonso C.L."/>
            <person name="Miller P.J."/>
            <person name="Scott M.A."/>
            <person name="Spackman E."/>
            <person name="Goraichik I."/>
            <person name="Dimitrov K.M."/>
            <person name="Suarez D.L."/>
            <person name="Swayne D.E."/>
        </authorList>
    </citation>
    <scope>NUCLEOTIDE SEQUENCE [LARGE SCALE GENOMIC DNA]</scope>
    <source>
        <strain evidence="11 12">DSM 43828</strain>
    </source>
</reference>
<comment type="similarity">
    <text evidence="6">Belongs to the Orn/Lys/Arg decarboxylase class-II family. LysA subfamily.</text>
</comment>
<evidence type="ECO:0000256" key="7">
    <source>
        <dbReference type="NCBIfam" id="TIGR01048"/>
    </source>
</evidence>
<dbReference type="PANTHER" id="PTHR43727:SF2">
    <property type="entry name" value="GROUP IV DECARBOXYLASE"/>
    <property type="match status" value="1"/>
</dbReference>
<keyword evidence="5 6" id="KW-0456">Lyase</keyword>
<dbReference type="Pfam" id="PF02784">
    <property type="entry name" value="Orn_Arg_deC_N"/>
    <property type="match status" value="1"/>
</dbReference>
<feature type="binding site" evidence="6">
    <location>
        <position position="303"/>
    </location>
    <ligand>
        <name>substrate</name>
    </ligand>
</feature>
<keyword evidence="12" id="KW-1185">Reference proteome</keyword>
<feature type="binding site" evidence="6">
    <location>
        <position position="396"/>
    </location>
    <ligand>
        <name>substrate</name>
    </ligand>
</feature>
<dbReference type="PROSITE" id="PS00878">
    <property type="entry name" value="ODR_DC_2_1"/>
    <property type="match status" value="1"/>
</dbReference>
<dbReference type="RefSeq" id="WP_084426776.1">
    <property type="nucleotide sequence ID" value="NZ_FWXV01000002.1"/>
</dbReference>
<sequence length="438" mass="46935">MTLTDVLPSIGRSLQTKLEPDVWPRSASATAEGLSIAGISVNELAARFGTPAYILDEDEVRRRCQAYRAALPGFEIAYAGKSLTCRAVLHWMAEEGFSLDVCSAGELAVARAVGFPAERILLHGNVKTTEDWKAALGYEVGRIVVDSLDEIEQLGSLARHPQRVLIRVTPGVDGHTHKAIATGVENQKFGFPLREAMTAVSAVLAQPGLRLDGLHCHIGSQIKSVASFELAARRMVEFIGQIRDQHGIVPRSLDLGGGHAVPYLPGEQEFDLVGYAQRVQVAVNYTAATLGLPAPQLTIEPGRALVANAGITLYRVVTVKGSYVAVDGGMSDNMRASLYGARYLVRLAGRSSTAPLRTVSVVGRHCEAGDVIATDVSLPADVHAGDVLAVPVTGAYHHSLASNYNQVCRPPIVGVRDGWARPLVRRETEEDLMARDVG</sequence>
<name>A0A1Y5XIB6_KIBAR</name>
<accession>A0A1Y5XIB6</accession>
<keyword evidence="2 6" id="KW-0210">Decarboxylase</keyword>
<evidence type="ECO:0000256" key="4">
    <source>
        <dbReference type="ARBA" id="ARBA00023154"/>
    </source>
</evidence>
<dbReference type="AlphaFoldDB" id="A0A1Y5XIB6"/>
<evidence type="ECO:0000313" key="12">
    <source>
        <dbReference type="Proteomes" id="UP000192674"/>
    </source>
</evidence>
<dbReference type="NCBIfam" id="TIGR01048">
    <property type="entry name" value="lysA"/>
    <property type="match status" value="1"/>
</dbReference>
<comment type="subunit">
    <text evidence="6">Homodimer.</text>
</comment>
<dbReference type="InterPro" id="IPR000183">
    <property type="entry name" value="Orn/DAP/Arg_de-COase"/>
</dbReference>
<dbReference type="SUPFAM" id="SSF51419">
    <property type="entry name" value="PLP-binding barrel"/>
    <property type="match status" value="1"/>
</dbReference>
<dbReference type="OrthoDB" id="9802241at2"/>
<dbReference type="FunFam" id="3.20.20.10:FF:000003">
    <property type="entry name" value="Diaminopimelate decarboxylase"/>
    <property type="match status" value="1"/>
</dbReference>
<dbReference type="UniPathway" id="UPA00034">
    <property type="reaction ID" value="UER00027"/>
</dbReference>
<keyword evidence="6" id="KW-0028">Amino-acid biosynthesis</keyword>
<dbReference type="PRINTS" id="PR01181">
    <property type="entry name" value="DAPDCRBXLASE"/>
</dbReference>
<dbReference type="EC" id="4.1.1.20" evidence="6 7"/>
<dbReference type="InterPro" id="IPR029066">
    <property type="entry name" value="PLP-binding_barrel"/>
</dbReference>
<protein>
    <recommendedName>
        <fullName evidence="6 7">Diaminopimelate decarboxylase</fullName>
        <shortName evidence="6">DAP decarboxylase</shortName>
        <shortName evidence="6">DAPDC</shortName>
        <ecNumber evidence="6 7">4.1.1.20</ecNumber>
    </recommendedName>
</protein>
<evidence type="ECO:0000313" key="11">
    <source>
        <dbReference type="EMBL" id="SMC93009.1"/>
    </source>
</evidence>
<evidence type="ECO:0000256" key="6">
    <source>
        <dbReference type="HAMAP-Rule" id="MF_02120"/>
    </source>
</evidence>
<proteinExistence type="inferred from homology"/>
<evidence type="ECO:0000259" key="10">
    <source>
        <dbReference type="Pfam" id="PF02784"/>
    </source>
</evidence>
<evidence type="ECO:0000256" key="2">
    <source>
        <dbReference type="ARBA" id="ARBA00022793"/>
    </source>
</evidence>
<comment type="function">
    <text evidence="6">Specifically catalyzes the decarboxylation of meso-diaminopimelate (meso-DAP) to L-lysine.</text>
</comment>
<gene>
    <name evidence="6" type="primary">lysA</name>
    <name evidence="11" type="ORF">SAMN05661093_02915</name>
</gene>
<dbReference type="HAMAP" id="MF_02120">
    <property type="entry name" value="LysA"/>
    <property type="match status" value="1"/>
</dbReference>
<feature type="binding site" evidence="6">
    <location>
        <position position="335"/>
    </location>
    <ligand>
        <name>substrate</name>
    </ligand>
</feature>